<feature type="signal peptide" evidence="1">
    <location>
        <begin position="1"/>
        <end position="20"/>
    </location>
</feature>
<keyword evidence="1" id="KW-0732">Signal</keyword>
<proteinExistence type="predicted"/>
<name>A0A2N0VEX3_9BACT</name>
<protein>
    <recommendedName>
        <fullName evidence="4">Outer membrane protein beta-barrel domain-containing protein</fullName>
    </recommendedName>
</protein>
<comment type="caution">
    <text evidence="2">The sequence shown here is derived from an EMBL/GenBank/DDBJ whole genome shotgun (WGS) entry which is preliminary data.</text>
</comment>
<accession>A0A2N0VEX3</accession>
<dbReference type="EMBL" id="PISP01000006">
    <property type="protein sequence ID" value="PKD42688.1"/>
    <property type="molecule type" value="Genomic_DNA"/>
</dbReference>
<evidence type="ECO:0008006" key="4">
    <source>
        <dbReference type="Google" id="ProtNLM"/>
    </source>
</evidence>
<sequence length="241" mass="26902">MKELISFALILLAFPLSGFAQMFSVDDSSPVRQQLLGTETTISIGWEIGEFDNRNSNLIDIDDYSFDDGILRFRLESPGIDIGLGLGGSVTGMNNNSYVNIAGRLHNNLNIYSSEERNFLLQLPIQITTDLKRVQQNNTDSEFQQSSFIVGSGIRTAARLSERFDFTLKATPNYGFSFSQGSLFGGNLFRFDGATQLLIKNVIGQRGIALGYHFDFRRYDIDGDQNDYDYTSHSISIGITL</sequence>
<gene>
    <name evidence="2" type="ORF">CWD77_14905</name>
</gene>
<keyword evidence="3" id="KW-1185">Reference proteome</keyword>
<evidence type="ECO:0000313" key="3">
    <source>
        <dbReference type="Proteomes" id="UP000233398"/>
    </source>
</evidence>
<organism evidence="2 3">
    <name type="scientific">Rhodohalobacter barkolensis</name>
    <dbReference type="NCBI Taxonomy" id="2053187"/>
    <lineage>
        <taxon>Bacteria</taxon>
        <taxon>Pseudomonadati</taxon>
        <taxon>Balneolota</taxon>
        <taxon>Balneolia</taxon>
        <taxon>Balneolales</taxon>
        <taxon>Balneolaceae</taxon>
        <taxon>Rhodohalobacter</taxon>
    </lineage>
</organism>
<dbReference type="OrthoDB" id="1523837at2"/>
<dbReference type="AlphaFoldDB" id="A0A2N0VEX3"/>
<reference evidence="2 3" key="1">
    <citation type="submission" date="2017-11" db="EMBL/GenBank/DDBJ databases">
        <title>Rhodohalobacter 15182 sp. nov., isolated from a salt lake.</title>
        <authorList>
            <person name="Han S."/>
        </authorList>
    </citation>
    <scope>NUCLEOTIDE SEQUENCE [LARGE SCALE GENOMIC DNA]</scope>
    <source>
        <strain evidence="2 3">15182</strain>
    </source>
</reference>
<dbReference type="Proteomes" id="UP000233398">
    <property type="component" value="Unassembled WGS sequence"/>
</dbReference>
<dbReference type="RefSeq" id="WP_101074383.1">
    <property type="nucleotide sequence ID" value="NZ_PISP01000006.1"/>
</dbReference>
<evidence type="ECO:0000256" key="1">
    <source>
        <dbReference type="SAM" id="SignalP"/>
    </source>
</evidence>
<feature type="chain" id="PRO_5014683748" description="Outer membrane protein beta-barrel domain-containing protein" evidence="1">
    <location>
        <begin position="21"/>
        <end position="241"/>
    </location>
</feature>
<evidence type="ECO:0000313" key="2">
    <source>
        <dbReference type="EMBL" id="PKD42688.1"/>
    </source>
</evidence>